<protein>
    <submittedName>
        <fullName evidence="2">Uncharacterized protein</fullName>
    </submittedName>
</protein>
<evidence type="ECO:0000313" key="2">
    <source>
        <dbReference type="WBParaSite" id="ACRNAN_scaffold710.g25067.t1"/>
    </source>
</evidence>
<dbReference type="WBParaSite" id="ACRNAN_scaffold710.g25067.t1">
    <property type="protein sequence ID" value="ACRNAN_scaffold710.g25067.t1"/>
    <property type="gene ID" value="ACRNAN_scaffold710.g25067"/>
</dbReference>
<evidence type="ECO:0000313" key="1">
    <source>
        <dbReference type="Proteomes" id="UP000887540"/>
    </source>
</evidence>
<dbReference type="AlphaFoldDB" id="A0A914EBN2"/>
<sequence>MPNAYFPLGTNCSPNHFNNQSITFDIALCGAWADQYIQGDEATCEDIVQNQPSLFSEAYWLVNYVKVFYKPGEPRGTYYPTCQFAC</sequence>
<accession>A0A914EBN2</accession>
<keyword evidence="1" id="KW-1185">Reference proteome</keyword>
<reference evidence="2" key="1">
    <citation type="submission" date="2022-11" db="UniProtKB">
        <authorList>
            <consortium name="WormBaseParasite"/>
        </authorList>
    </citation>
    <scope>IDENTIFICATION</scope>
</reference>
<name>A0A914EBN2_9BILA</name>
<dbReference type="Gene3D" id="2.60.120.200">
    <property type="match status" value="1"/>
</dbReference>
<dbReference type="Pfam" id="PF26113">
    <property type="entry name" value="GH16_XgeA"/>
    <property type="match status" value="1"/>
</dbReference>
<proteinExistence type="predicted"/>
<dbReference type="Proteomes" id="UP000887540">
    <property type="component" value="Unplaced"/>
</dbReference>
<organism evidence="1 2">
    <name type="scientific">Acrobeloides nanus</name>
    <dbReference type="NCBI Taxonomy" id="290746"/>
    <lineage>
        <taxon>Eukaryota</taxon>
        <taxon>Metazoa</taxon>
        <taxon>Ecdysozoa</taxon>
        <taxon>Nematoda</taxon>
        <taxon>Chromadorea</taxon>
        <taxon>Rhabditida</taxon>
        <taxon>Tylenchina</taxon>
        <taxon>Cephalobomorpha</taxon>
        <taxon>Cephaloboidea</taxon>
        <taxon>Cephalobidae</taxon>
        <taxon>Acrobeloides</taxon>
    </lineage>
</organism>